<evidence type="ECO:0000313" key="3">
    <source>
        <dbReference type="EMBL" id="SEP17271.1"/>
    </source>
</evidence>
<evidence type="ECO:0000259" key="2">
    <source>
        <dbReference type="Pfam" id="PF10074"/>
    </source>
</evidence>
<keyword evidence="4" id="KW-1185">Reference proteome</keyword>
<accession>A0A1H8VPE0</accession>
<dbReference type="AlphaFoldDB" id="A0A1H8VPE0"/>
<dbReference type="EMBL" id="FODT01000009">
    <property type="protein sequence ID" value="SEP17271.1"/>
    <property type="molecule type" value="Genomic_DNA"/>
</dbReference>
<name>A0A1H8VPE0_9BRAD</name>
<sequence>METISATSRPLSWNRTPTPQQPRRRGLDGGCDFLLSPALDAKEAAPIWAPTVNTGVVLLTAPPAILPKDDTSQYIDAQAPGQSDAQGSHFVHTLTNGERLQILRLGGLGADEGTAAVIPLGPEGFDRLEAVARLLSSLHGRSIPADTRLTKQQRQRARRMLQAVDGRLSGASYREIAAALFGASDLADEPWKTSSRRFATMDLVRGGLAMIAGGYRRLLSHRRRR</sequence>
<protein>
    <recommendedName>
        <fullName evidence="2">T6SS Transcription factor RovC-like DNA binding domain-containing protein</fullName>
    </recommendedName>
</protein>
<feature type="compositionally biased region" description="Polar residues" evidence="1">
    <location>
        <begin position="1"/>
        <end position="14"/>
    </location>
</feature>
<evidence type="ECO:0000256" key="1">
    <source>
        <dbReference type="SAM" id="MobiDB-lite"/>
    </source>
</evidence>
<gene>
    <name evidence="3" type="ORF">SAMN05444123_109126</name>
</gene>
<feature type="domain" description="T6SS Transcription factor RovC-like DNA binding" evidence="2">
    <location>
        <begin position="117"/>
        <end position="219"/>
    </location>
</feature>
<evidence type="ECO:0000313" key="4">
    <source>
        <dbReference type="Proteomes" id="UP000199615"/>
    </source>
</evidence>
<feature type="region of interest" description="Disordered" evidence="1">
    <location>
        <begin position="1"/>
        <end position="28"/>
    </location>
</feature>
<proteinExistence type="predicted"/>
<dbReference type="OrthoDB" id="7261891at2"/>
<dbReference type="Proteomes" id="UP000199615">
    <property type="component" value="Unassembled WGS sequence"/>
</dbReference>
<organism evidence="3 4">
    <name type="scientific">Rhodopseudomonas pseudopalustris</name>
    <dbReference type="NCBI Taxonomy" id="1513892"/>
    <lineage>
        <taxon>Bacteria</taxon>
        <taxon>Pseudomonadati</taxon>
        <taxon>Pseudomonadota</taxon>
        <taxon>Alphaproteobacteria</taxon>
        <taxon>Hyphomicrobiales</taxon>
        <taxon>Nitrobacteraceae</taxon>
        <taxon>Rhodopseudomonas</taxon>
    </lineage>
</organism>
<dbReference type="Pfam" id="PF10074">
    <property type="entry name" value="RovC_DNA-bd"/>
    <property type="match status" value="1"/>
</dbReference>
<dbReference type="InterPro" id="IPR018754">
    <property type="entry name" value="RovC-like_DNA-bd"/>
</dbReference>
<reference evidence="4" key="1">
    <citation type="submission" date="2016-10" db="EMBL/GenBank/DDBJ databases">
        <authorList>
            <person name="Varghese N."/>
            <person name="Submissions S."/>
        </authorList>
    </citation>
    <scope>NUCLEOTIDE SEQUENCE [LARGE SCALE GENOMIC DNA]</scope>
    <source>
        <strain evidence="4">DSM 123</strain>
    </source>
</reference>